<reference evidence="3" key="1">
    <citation type="journal article" date="2019" name="Int. J. Syst. Evol. Microbiol.">
        <title>The Global Catalogue of Microorganisms (GCM) 10K type strain sequencing project: providing services to taxonomists for standard genome sequencing and annotation.</title>
        <authorList>
            <consortium name="The Broad Institute Genomics Platform"/>
            <consortium name="The Broad Institute Genome Sequencing Center for Infectious Disease"/>
            <person name="Wu L."/>
            <person name="Ma J."/>
        </authorList>
    </citation>
    <scope>NUCLEOTIDE SEQUENCE [LARGE SCALE GENOMIC DNA]</scope>
    <source>
        <strain evidence="3">JCM 13249</strain>
    </source>
</reference>
<proteinExistence type="predicted"/>
<dbReference type="RefSeq" id="WP_344077293.1">
    <property type="nucleotide sequence ID" value="NZ_BAAALS010000003.1"/>
</dbReference>
<evidence type="ECO:0000256" key="1">
    <source>
        <dbReference type="SAM" id="MobiDB-lite"/>
    </source>
</evidence>
<organism evidence="2 3">
    <name type="scientific">Luedemannella helvata</name>
    <dbReference type="NCBI Taxonomy" id="349315"/>
    <lineage>
        <taxon>Bacteria</taxon>
        <taxon>Bacillati</taxon>
        <taxon>Actinomycetota</taxon>
        <taxon>Actinomycetes</taxon>
        <taxon>Micromonosporales</taxon>
        <taxon>Micromonosporaceae</taxon>
        <taxon>Luedemannella</taxon>
    </lineage>
</organism>
<comment type="caution">
    <text evidence="2">The sequence shown here is derived from an EMBL/GenBank/DDBJ whole genome shotgun (WGS) entry which is preliminary data.</text>
</comment>
<dbReference type="Proteomes" id="UP001500655">
    <property type="component" value="Unassembled WGS sequence"/>
</dbReference>
<name>A0ABP4VXQ7_9ACTN</name>
<dbReference type="EMBL" id="BAAALS010000003">
    <property type="protein sequence ID" value="GAA1741248.1"/>
    <property type="molecule type" value="Genomic_DNA"/>
</dbReference>
<gene>
    <name evidence="2" type="ORF">GCM10009681_09970</name>
</gene>
<accession>A0ABP4VXQ7</accession>
<protein>
    <submittedName>
        <fullName evidence="2">Uncharacterized protein</fullName>
    </submittedName>
</protein>
<evidence type="ECO:0000313" key="2">
    <source>
        <dbReference type="EMBL" id="GAA1741248.1"/>
    </source>
</evidence>
<sequence length="139" mass="14665">MTVIPQSYPMWLAQIVDGEVQVGFIVAWTVADQPASVRDADQVAQPIVTFTDDNCYAWGTMPASRTAPRFICDNRIAATEAADTWLMQRRLGGRGHASLAATGPAQLDGSPAAPNPIESGPPATPSIVAEVTQPNSSST</sequence>
<feature type="region of interest" description="Disordered" evidence="1">
    <location>
        <begin position="97"/>
        <end position="139"/>
    </location>
</feature>
<keyword evidence="3" id="KW-1185">Reference proteome</keyword>
<evidence type="ECO:0000313" key="3">
    <source>
        <dbReference type="Proteomes" id="UP001500655"/>
    </source>
</evidence>